<gene>
    <name evidence="2" type="ORF">EDB92DRAFT_1956794</name>
</gene>
<keyword evidence="3" id="KW-1185">Reference proteome</keyword>
<evidence type="ECO:0000313" key="2">
    <source>
        <dbReference type="EMBL" id="KAH8978211.1"/>
    </source>
</evidence>
<name>A0AAD4Q4Y3_9AGAM</name>
<dbReference type="EMBL" id="JAKELL010000241">
    <property type="protein sequence ID" value="KAH8978211.1"/>
    <property type="molecule type" value="Genomic_DNA"/>
</dbReference>
<reference evidence="2" key="1">
    <citation type="submission" date="2022-01" db="EMBL/GenBank/DDBJ databases">
        <title>Comparative genomics reveals a dynamic genome evolution in the ectomycorrhizal milk-cap (Lactarius) mushrooms.</title>
        <authorList>
            <consortium name="DOE Joint Genome Institute"/>
            <person name="Lebreton A."/>
            <person name="Tang N."/>
            <person name="Kuo A."/>
            <person name="LaButti K."/>
            <person name="Drula E."/>
            <person name="Barry K."/>
            <person name="Clum A."/>
            <person name="Lipzen A."/>
            <person name="Mousain D."/>
            <person name="Ng V."/>
            <person name="Wang R."/>
            <person name="Wang X."/>
            <person name="Dai Y."/>
            <person name="Henrissat B."/>
            <person name="Grigoriev I.V."/>
            <person name="Guerin-Laguette A."/>
            <person name="Yu F."/>
            <person name="Martin F.M."/>
        </authorList>
    </citation>
    <scope>NUCLEOTIDE SEQUENCE</scope>
    <source>
        <strain evidence="2">QP</strain>
    </source>
</reference>
<dbReference type="AlphaFoldDB" id="A0AAD4Q4Y3"/>
<sequence>MSPTFSCTSPSASCAPSPCPHSSPIPLALALPNELPISRPLSLFILTTLTLPNKCPITSIPLVDFLGDDGDNAFLATHPPLSPVTPHSSHSVVEDNTTLNRGVKTLTNSVSTSRTDTSCNNTPLYPPLFLSCACKRPRNPDEIELATTHHQISATHHNGSHPEDEPNENTHTHCMAIVPPDHPLHKHAHAKREQEYDGDDELCKPPHKQLARKVKPVAFTDERLPDLGFLSGGDP</sequence>
<evidence type="ECO:0000256" key="1">
    <source>
        <dbReference type="SAM" id="MobiDB-lite"/>
    </source>
</evidence>
<organism evidence="2 3">
    <name type="scientific">Lactarius akahatsu</name>
    <dbReference type="NCBI Taxonomy" id="416441"/>
    <lineage>
        <taxon>Eukaryota</taxon>
        <taxon>Fungi</taxon>
        <taxon>Dikarya</taxon>
        <taxon>Basidiomycota</taxon>
        <taxon>Agaricomycotina</taxon>
        <taxon>Agaricomycetes</taxon>
        <taxon>Russulales</taxon>
        <taxon>Russulaceae</taxon>
        <taxon>Lactarius</taxon>
    </lineage>
</organism>
<dbReference type="Proteomes" id="UP001201163">
    <property type="component" value="Unassembled WGS sequence"/>
</dbReference>
<accession>A0AAD4Q4Y3</accession>
<feature type="region of interest" description="Disordered" evidence="1">
    <location>
        <begin position="181"/>
        <end position="205"/>
    </location>
</feature>
<proteinExistence type="predicted"/>
<evidence type="ECO:0000313" key="3">
    <source>
        <dbReference type="Proteomes" id="UP001201163"/>
    </source>
</evidence>
<comment type="caution">
    <text evidence="2">The sequence shown here is derived from an EMBL/GenBank/DDBJ whole genome shotgun (WGS) entry which is preliminary data.</text>
</comment>
<protein>
    <submittedName>
        <fullName evidence="2">Uncharacterized protein</fullName>
    </submittedName>
</protein>